<protein>
    <recommendedName>
        <fullName evidence="3">Sporulation stage II protein D amidase enhancer LytB N-terminal domain-containing protein</fullName>
    </recommendedName>
</protein>
<proteinExistence type="predicted"/>
<name>A0A177NQE4_9GAMM</name>
<keyword evidence="2" id="KW-1185">Reference proteome</keyword>
<sequence length="223" mass="24431">MNDVGEGPDILETDAETYADGVLSAEAQTLTASARRAMRALVIWNGSHGKHRHSESQALCDTTHCMVFLGEAPNAHSRSGERTDPNLLRLLDALADGQTWLPFANGGDRRWIRQIAAAELEGRFAEQRIDAIRRERRKTGELLVRLYYPESEEVLACEVFRNTLKLPSCPDRIEALSGGRGWQFEGVGSGHGLGLSILRAQALAEAGYSAEQILRDAFTAAGE</sequence>
<comment type="caution">
    <text evidence="1">The sequence shown here is derived from an EMBL/GenBank/DDBJ whole genome shotgun (WGS) entry which is preliminary data.</text>
</comment>
<dbReference type="AlphaFoldDB" id="A0A177NQE4"/>
<evidence type="ECO:0008006" key="3">
    <source>
        <dbReference type="Google" id="ProtNLM"/>
    </source>
</evidence>
<organism evidence="1 2">
    <name type="scientific">Methylomonas koyamae</name>
    <dbReference type="NCBI Taxonomy" id="702114"/>
    <lineage>
        <taxon>Bacteria</taxon>
        <taxon>Pseudomonadati</taxon>
        <taxon>Pseudomonadota</taxon>
        <taxon>Gammaproteobacteria</taxon>
        <taxon>Methylococcales</taxon>
        <taxon>Methylococcaceae</taxon>
        <taxon>Methylomonas</taxon>
    </lineage>
</organism>
<accession>A0A177NQE4</accession>
<reference evidence="2" key="1">
    <citation type="submission" date="2016-03" db="EMBL/GenBank/DDBJ databases">
        <authorList>
            <person name="Heylen K."/>
            <person name="De Vos P."/>
            <person name="Vekeman B."/>
        </authorList>
    </citation>
    <scope>NUCLEOTIDE SEQUENCE [LARGE SCALE GENOMIC DNA]</scope>
    <source>
        <strain evidence="2">R-45383</strain>
    </source>
</reference>
<dbReference type="STRING" id="702114.A1355_24155"/>
<evidence type="ECO:0000313" key="2">
    <source>
        <dbReference type="Proteomes" id="UP000077628"/>
    </source>
</evidence>
<evidence type="ECO:0000313" key="1">
    <source>
        <dbReference type="EMBL" id="OAI20072.1"/>
    </source>
</evidence>
<dbReference type="EMBL" id="LUUK01000147">
    <property type="protein sequence ID" value="OAI20072.1"/>
    <property type="molecule type" value="Genomic_DNA"/>
</dbReference>
<dbReference type="Proteomes" id="UP000077628">
    <property type="component" value="Unassembled WGS sequence"/>
</dbReference>
<gene>
    <name evidence="1" type="ORF">A1355_24155</name>
</gene>